<dbReference type="GO" id="GO:0045254">
    <property type="term" value="C:pyruvate dehydrogenase complex"/>
    <property type="evidence" value="ECO:0007669"/>
    <property type="project" value="UniProtKB-UniRule"/>
</dbReference>
<dbReference type="EC" id="2.3.1.12" evidence="9"/>
<comment type="cofactor">
    <cofactor evidence="9">
        <name>(R)-lipoate</name>
        <dbReference type="ChEBI" id="CHEBI:83088"/>
    </cofactor>
    <text evidence="9">Binds 2 lipoyl cofactors covalently.</text>
</comment>
<feature type="domain" description="Lipoyl-binding" evidence="11">
    <location>
        <begin position="135"/>
        <end position="208"/>
    </location>
</feature>
<dbReference type="InterPro" id="IPR011053">
    <property type="entry name" value="Single_hybrid_motif"/>
</dbReference>
<dbReference type="PANTHER" id="PTHR43178:SF2">
    <property type="entry name" value="DIHYDROLIPOYLLYSINE-RESIDUE ACETYLTRANSFERASE COMPONENT OF PYRUVATE DEHYDROGENASE COMPLEX"/>
    <property type="match status" value="1"/>
</dbReference>
<evidence type="ECO:0000256" key="5">
    <source>
        <dbReference type="ARBA" id="ARBA00022823"/>
    </source>
</evidence>
<dbReference type="CDD" id="cd06849">
    <property type="entry name" value="lipoyl_domain"/>
    <property type="match status" value="2"/>
</dbReference>
<dbReference type="GO" id="GO:0006086">
    <property type="term" value="P:pyruvate decarboxylation to acetyl-CoA"/>
    <property type="evidence" value="ECO:0007669"/>
    <property type="project" value="UniProtKB-UniRule"/>
</dbReference>
<dbReference type="PROSITE" id="PS51826">
    <property type="entry name" value="PSBD"/>
    <property type="match status" value="1"/>
</dbReference>
<comment type="similarity">
    <text evidence="1 9">Belongs to the 2-oxoacid dehydrogenase family.</text>
</comment>
<dbReference type="InterPro" id="IPR036625">
    <property type="entry name" value="E3-bd_dom_sf"/>
</dbReference>
<dbReference type="InterPro" id="IPR006256">
    <property type="entry name" value="AcTrfase_Pyrv_DH_cplx"/>
</dbReference>
<dbReference type="AlphaFoldDB" id="A0A377CHB4"/>
<gene>
    <name evidence="13" type="primary">aceF_2</name>
    <name evidence="13" type="ORF">NCTC13148_05126</name>
</gene>
<feature type="domain" description="Lipoyl-binding" evidence="11">
    <location>
        <begin position="34"/>
        <end position="107"/>
    </location>
</feature>
<reference evidence="13 14" key="1">
    <citation type="submission" date="2018-06" db="EMBL/GenBank/DDBJ databases">
        <authorList>
            <consortium name="Pathogen Informatics"/>
            <person name="Doyle S."/>
        </authorList>
    </citation>
    <scope>NUCLEOTIDE SEQUENCE [LARGE SCALE GENOMIC DNA]</scope>
    <source>
        <strain evidence="13 14">NCTC13148</strain>
    </source>
</reference>
<evidence type="ECO:0000256" key="7">
    <source>
        <dbReference type="ARBA" id="ARBA00025211"/>
    </source>
</evidence>
<evidence type="ECO:0000256" key="8">
    <source>
        <dbReference type="ARBA" id="ARBA00048370"/>
    </source>
</evidence>
<dbReference type="SUPFAM" id="SSF51230">
    <property type="entry name" value="Single hybrid motif"/>
    <property type="match status" value="2"/>
</dbReference>
<dbReference type="GO" id="GO:0005737">
    <property type="term" value="C:cytoplasm"/>
    <property type="evidence" value="ECO:0007669"/>
    <property type="project" value="TreeGrafter"/>
</dbReference>
<evidence type="ECO:0000256" key="2">
    <source>
        <dbReference type="ARBA" id="ARBA00011484"/>
    </source>
</evidence>
<dbReference type="PROSITE" id="PS00189">
    <property type="entry name" value="LIPOYL"/>
    <property type="match status" value="2"/>
</dbReference>
<dbReference type="Proteomes" id="UP000254255">
    <property type="component" value="Unassembled WGS sequence"/>
</dbReference>
<evidence type="ECO:0000256" key="3">
    <source>
        <dbReference type="ARBA" id="ARBA00022679"/>
    </source>
</evidence>
<proteinExistence type="inferred from homology"/>
<dbReference type="GO" id="GO:0004742">
    <property type="term" value="F:dihydrolipoyllysine-residue acetyltransferase activity"/>
    <property type="evidence" value="ECO:0007669"/>
    <property type="project" value="UniProtKB-UniRule"/>
</dbReference>
<keyword evidence="6 9" id="KW-0012">Acyltransferase</keyword>
<feature type="region of interest" description="Disordered" evidence="10">
    <location>
        <begin position="1"/>
        <end position="39"/>
    </location>
</feature>
<sequence length="559" mass="58652">MIFDSADGAADAAPAQAEEKKEAAPAAAPAAAAAKDVNVPDIGSDEVEVTEILVKVGDKVEAEQSLITVEGDKASMEVPAPFAGTVKEIKVNVGDKVSTGSLIMVFEVAGEAGAAAPAAKQEAAPAAAPAPAAGVKEVNVPDIGGDEVEVTEVMVKVGDKVAAEQSLITVEGDKASMEVPAPFAGVVKELKVNVGDKVKTGSLIMIFEVEGAAPAAAPAKQEAAAPAPAAKAEAPAAAPAAKAEGKSEFAENDAYVHATPLIRRLAREFGVNLAKVKGTGRKGRILREDVQAYVKEAIKRAEAAPAATGGGIPGMLPWPKVDFSKFGEIEEVELGRIQKISGANLSRNWVMIPHVTHFDKTDITELEAFRKQQNEEAAKRKLDVKITPVVFIMKAVAAALEQMPRFNSSLSEDGQRLTLKKYINIGVAVDTPNGLVVPVFKDVNKKGIIELSRELMTISKKARDGKLTAGEMQGGCFTISSIGGLGTTHFAPIVNAPEVAILGVSKSAMEPVWNGKEFVPRLMLPISLSFDHRVIDGADGARFITIINNTLSDIRRLVM</sequence>
<dbReference type="NCBIfam" id="TIGR01348">
    <property type="entry name" value="PDHac_trf_long"/>
    <property type="match status" value="1"/>
</dbReference>
<dbReference type="Pfam" id="PF00364">
    <property type="entry name" value="Biotin_lipoyl"/>
    <property type="match status" value="2"/>
</dbReference>
<evidence type="ECO:0000313" key="14">
    <source>
        <dbReference type="Proteomes" id="UP000254255"/>
    </source>
</evidence>
<dbReference type="InterPro" id="IPR050743">
    <property type="entry name" value="2-oxoacid_DH_E2_comp"/>
</dbReference>
<dbReference type="Gene3D" id="2.40.50.100">
    <property type="match status" value="2"/>
</dbReference>
<dbReference type="FunFam" id="4.10.320.10:FF:000003">
    <property type="entry name" value="Acetyltransferase component of pyruvate dehydrogenase complex"/>
    <property type="match status" value="1"/>
</dbReference>
<evidence type="ECO:0000256" key="9">
    <source>
        <dbReference type="RuleBase" id="RU361137"/>
    </source>
</evidence>
<keyword evidence="4" id="KW-0677">Repeat</keyword>
<keyword evidence="5 9" id="KW-0450">Lipoyl</keyword>
<evidence type="ECO:0000256" key="1">
    <source>
        <dbReference type="ARBA" id="ARBA00007317"/>
    </source>
</evidence>
<comment type="subunit">
    <text evidence="2 9">Forms a 24-polypeptide structural core with octahedral symmetry.</text>
</comment>
<dbReference type="Gene3D" id="3.30.559.10">
    <property type="entry name" value="Chloramphenicol acetyltransferase-like domain"/>
    <property type="match status" value="1"/>
</dbReference>
<dbReference type="InterPro" id="IPR000089">
    <property type="entry name" value="Biotin_lipoyl"/>
</dbReference>
<dbReference type="PANTHER" id="PTHR43178">
    <property type="entry name" value="DIHYDROLIPOAMIDE ACETYLTRANSFERASE COMPONENT OF PYRUVATE DEHYDROGENASE COMPLEX"/>
    <property type="match status" value="1"/>
</dbReference>
<dbReference type="PROSITE" id="PS50968">
    <property type="entry name" value="BIOTINYL_LIPOYL"/>
    <property type="match status" value="2"/>
</dbReference>
<evidence type="ECO:0000259" key="11">
    <source>
        <dbReference type="PROSITE" id="PS50968"/>
    </source>
</evidence>
<feature type="domain" description="Peripheral subunit-binding (PSBD)" evidence="12">
    <location>
        <begin position="257"/>
        <end position="294"/>
    </location>
</feature>
<evidence type="ECO:0000313" key="13">
    <source>
        <dbReference type="EMBL" id="STL93662.1"/>
    </source>
</evidence>
<dbReference type="SUPFAM" id="SSF47005">
    <property type="entry name" value="Peripheral subunit-binding domain of 2-oxo acid dehydrogenase complex"/>
    <property type="match status" value="1"/>
</dbReference>
<evidence type="ECO:0000256" key="4">
    <source>
        <dbReference type="ARBA" id="ARBA00022737"/>
    </source>
</evidence>
<comment type="function">
    <text evidence="7">The pyruvate dehydrogenase complex catalyzes the overall conversion of pyruvate to acetyl-CoA and CO(2). It contains multiple copies of three enzymatic components: pyruvate dehydrogenase (E1), dihydrolipoamide acetyltransferase (E2) and lipoamide dehydrogenase (E3).</text>
</comment>
<keyword evidence="3 9" id="KW-0808">Transferase</keyword>
<feature type="compositionally biased region" description="Low complexity" evidence="10">
    <location>
        <begin position="1"/>
        <end position="16"/>
    </location>
</feature>
<dbReference type="SUPFAM" id="SSF52777">
    <property type="entry name" value="CoA-dependent acyltransferases"/>
    <property type="match status" value="1"/>
</dbReference>
<evidence type="ECO:0000259" key="12">
    <source>
        <dbReference type="PROSITE" id="PS51826"/>
    </source>
</evidence>
<dbReference type="Gene3D" id="4.10.320.10">
    <property type="entry name" value="E3-binding domain"/>
    <property type="match status" value="1"/>
</dbReference>
<keyword evidence="13" id="KW-0670">Pyruvate</keyword>
<dbReference type="InterPro" id="IPR003016">
    <property type="entry name" value="2-oxoA_DH_lipoyl-BS"/>
</dbReference>
<name>A0A377CHB4_ECOLX</name>
<dbReference type="Pfam" id="PF02817">
    <property type="entry name" value="E3_binding"/>
    <property type="match status" value="1"/>
</dbReference>
<feature type="compositionally biased region" description="Low complexity" evidence="10">
    <location>
        <begin position="24"/>
        <end position="36"/>
    </location>
</feature>
<dbReference type="FunFam" id="2.40.50.100:FF:000009">
    <property type="entry name" value="Acetyltransferase component of pyruvate dehydrogenase complex"/>
    <property type="match status" value="2"/>
</dbReference>
<comment type="catalytic activity">
    <reaction evidence="8 9">
        <text>N(6)-[(R)-dihydrolipoyl]-L-lysyl-[protein] + acetyl-CoA = N(6)-[(R)-S(8)-acetyldihydrolipoyl]-L-lysyl-[protein] + CoA</text>
        <dbReference type="Rhea" id="RHEA:17017"/>
        <dbReference type="Rhea" id="RHEA-COMP:10475"/>
        <dbReference type="Rhea" id="RHEA-COMP:10478"/>
        <dbReference type="ChEBI" id="CHEBI:57287"/>
        <dbReference type="ChEBI" id="CHEBI:57288"/>
        <dbReference type="ChEBI" id="CHEBI:83100"/>
        <dbReference type="ChEBI" id="CHEBI:83111"/>
        <dbReference type="EC" id="2.3.1.12"/>
    </reaction>
</comment>
<dbReference type="Pfam" id="PF00198">
    <property type="entry name" value="2-oxoacid_dh"/>
    <property type="match status" value="1"/>
</dbReference>
<dbReference type="NCBIfam" id="NF008814">
    <property type="entry name" value="PRK11854.1"/>
    <property type="match status" value="1"/>
</dbReference>
<evidence type="ECO:0000256" key="10">
    <source>
        <dbReference type="SAM" id="MobiDB-lite"/>
    </source>
</evidence>
<dbReference type="FunFam" id="3.30.559.10:FF:000004">
    <property type="entry name" value="Acetyltransferase component of pyruvate dehydrogenase complex"/>
    <property type="match status" value="1"/>
</dbReference>
<protein>
    <recommendedName>
        <fullName evidence="9">Acetyltransferase component of pyruvate dehydrogenase complex</fullName>
        <ecNumber evidence="9">2.3.1.12</ecNumber>
    </recommendedName>
</protein>
<dbReference type="InterPro" id="IPR004167">
    <property type="entry name" value="PSBD"/>
</dbReference>
<dbReference type="EMBL" id="UGET01000004">
    <property type="protein sequence ID" value="STL93662.1"/>
    <property type="molecule type" value="Genomic_DNA"/>
</dbReference>
<dbReference type="GO" id="GO:0031405">
    <property type="term" value="F:lipoic acid binding"/>
    <property type="evidence" value="ECO:0007669"/>
    <property type="project" value="TreeGrafter"/>
</dbReference>
<accession>A0A377CHB4</accession>
<evidence type="ECO:0000256" key="6">
    <source>
        <dbReference type="ARBA" id="ARBA00023315"/>
    </source>
</evidence>
<organism evidence="13 14">
    <name type="scientific">Escherichia coli</name>
    <dbReference type="NCBI Taxonomy" id="562"/>
    <lineage>
        <taxon>Bacteria</taxon>
        <taxon>Pseudomonadati</taxon>
        <taxon>Pseudomonadota</taxon>
        <taxon>Gammaproteobacteria</taxon>
        <taxon>Enterobacterales</taxon>
        <taxon>Enterobacteriaceae</taxon>
        <taxon>Escherichia</taxon>
    </lineage>
</organism>
<dbReference type="InterPro" id="IPR001078">
    <property type="entry name" value="2-oxoacid_DH_actylTfrase"/>
</dbReference>
<dbReference type="InterPro" id="IPR023213">
    <property type="entry name" value="CAT-like_dom_sf"/>
</dbReference>